<organism evidence="1 2">
    <name type="scientific">Marivita lacus</name>
    <dbReference type="NCBI Taxonomy" id="1323742"/>
    <lineage>
        <taxon>Bacteria</taxon>
        <taxon>Pseudomonadati</taxon>
        <taxon>Pseudomonadota</taxon>
        <taxon>Alphaproteobacteria</taxon>
        <taxon>Rhodobacterales</taxon>
        <taxon>Roseobacteraceae</taxon>
        <taxon>Marivita</taxon>
    </lineage>
</organism>
<protein>
    <submittedName>
        <fullName evidence="1">Uncharacterized protein</fullName>
    </submittedName>
</protein>
<comment type="caution">
    <text evidence="1">The sequence shown here is derived from an EMBL/GenBank/DDBJ whole genome shotgun (WGS) entry which is preliminary data.</text>
</comment>
<sequence length="61" mass="6724">MATGVHQSVADLSDMGRFLYDLRKVLRCPQGRADADRAVIGEHRRTDHGIAKDMSDLSLGL</sequence>
<gene>
    <name evidence="1" type="ORF">GCM10011363_30410</name>
</gene>
<dbReference type="EMBL" id="BMFC01000008">
    <property type="protein sequence ID" value="GGC11709.1"/>
    <property type="molecule type" value="Genomic_DNA"/>
</dbReference>
<reference evidence="2" key="1">
    <citation type="journal article" date="2019" name="Int. J. Syst. Evol. Microbiol.">
        <title>The Global Catalogue of Microorganisms (GCM) 10K type strain sequencing project: providing services to taxonomists for standard genome sequencing and annotation.</title>
        <authorList>
            <consortium name="The Broad Institute Genomics Platform"/>
            <consortium name="The Broad Institute Genome Sequencing Center for Infectious Disease"/>
            <person name="Wu L."/>
            <person name="Ma J."/>
        </authorList>
    </citation>
    <scope>NUCLEOTIDE SEQUENCE [LARGE SCALE GENOMIC DNA]</scope>
    <source>
        <strain evidence="2">CGMCC 1.12478</strain>
    </source>
</reference>
<dbReference type="Proteomes" id="UP000645462">
    <property type="component" value="Unassembled WGS sequence"/>
</dbReference>
<evidence type="ECO:0000313" key="1">
    <source>
        <dbReference type="EMBL" id="GGC11709.1"/>
    </source>
</evidence>
<name>A0ABQ1KXH3_9RHOB</name>
<evidence type="ECO:0000313" key="2">
    <source>
        <dbReference type="Proteomes" id="UP000645462"/>
    </source>
</evidence>
<proteinExistence type="predicted"/>
<accession>A0ABQ1KXH3</accession>
<keyword evidence="2" id="KW-1185">Reference proteome</keyword>